<dbReference type="Pfam" id="PF13493">
    <property type="entry name" value="DUF4118"/>
    <property type="match status" value="1"/>
</dbReference>
<evidence type="ECO:0000256" key="13">
    <source>
        <dbReference type="ARBA" id="ARBA00023136"/>
    </source>
</evidence>
<evidence type="ECO:0000256" key="9">
    <source>
        <dbReference type="ARBA" id="ARBA00022777"/>
    </source>
</evidence>
<dbReference type="SUPFAM" id="SSF55785">
    <property type="entry name" value="PYP-like sensor domain (PAS domain)"/>
    <property type="match status" value="6"/>
</dbReference>
<dbReference type="PRINTS" id="PR00344">
    <property type="entry name" value="BCTRLSENSOR"/>
</dbReference>
<dbReference type="InterPro" id="IPR005467">
    <property type="entry name" value="His_kinase_dom"/>
</dbReference>
<dbReference type="InterPro" id="IPR000014">
    <property type="entry name" value="PAS"/>
</dbReference>
<gene>
    <name evidence="20" type="ORF">H6G03_36110</name>
</gene>
<keyword evidence="21" id="KW-1185">Reference proteome</keyword>
<dbReference type="GO" id="GO:0005524">
    <property type="term" value="F:ATP binding"/>
    <property type="evidence" value="ECO:0007669"/>
    <property type="project" value="UniProtKB-KW"/>
</dbReference>
<dbReference type="InterPro" id="IPR029016">
    <property type="entry name" value="GAF-like_dom_sf"/>
</dbReference>
<feature type="domain" description="PAS" evidence="18">
    <location>
        <begin position="149"/>
        <end position="195"/>
    </location>
</feature>
<dbReference type="NCBIfam" id="TIGR00229">
    <property type="entry name" value="sensory_box"/>
    <property type="match status" value="5"/>
</dbReference>
<dbReference type="Gene3D" id="3.30.450.40">
    <property type="match status" value="1"/>
</dbReference>
<feature type="domain" description="PAC" evidence="19">
    <location>
        <begin position="664"/>
        <end position="716"/>
    </location>
</feature>
<keyword evidence="14" id="KW-0175">Coiled coil</keyword>
<evidence type="ECO:0000256" key="4">
    <source>
        <dbReference type="ARBA" id="ARBA00012438"/>
    </source>
</evidence>
<dbReference type="CDD" id="cd00130">
    <property type="entry name" value="PAS"/>
    <property type="match status" value="6"/>
</dbReference>
<dbReference type="FunFam" id="1.10.287.130:FF:000001">
    <property type="entry name" value="Two-component sensor histidine kinase"/>
    <property type="match status" value="1"/>
</dbReference>
<feature type="transmembrane region" description="Helical" evidence="15">
    <location>
        <begin position="7"/>
        <end position="31"/>
    </location>
</feature>
<evidence type="ECO:0000256" key="12">
    <source>
        <dbReference type="ARBA" id="ARBA00023012"/>
    </source>
</evidence>
<reference evidence="20" key="2">
    <citation type="submission" date="2020-08" db="EMBL/GenBank/DDBJ databases">
        <authorList>
            <person name="Chen M."/>
            <person name="Teng W."/>
            <person name="Zhao L."/>
            <person name="Hu C."/>
            <person name="Zhou Y."/>
            <person name="Han B."/>
            <person name="Song L."/>
            <person name="Shu W."/>
        </authorList>
    </citation>
    <scope>NUCLEOTIDE SEQUENCE</scope>
    <source>
        <strain evidence="20">FACHB-1375</strain>
    </source>
</reference>
<keyword evidence="11 15" id="KW-1133">Transmembrane helix</keyword>
<feature type="domain" description="Histidine kinase" evidence="17">
    <location>
        <begin position="1153"/>
        <end position="1371"/>
    </location>
</feature>
<dbReference type="GO" id="GO:0006355">
    <property type="term" value="P:regulation of DNA-templated transcription"/>
    <property type="evidence" value="ECO:0007669"/>
    <property type="project" value="InterPro"/>
</dbReference>
<dbReference type="InterPro" id="IPR016132">
    <property type="entry name" value="Phyto_chromo_attachment"/>
</dbReference>
<sequence length="1372" mass="156185">MNFIQRFLPYVIVLGSTAIALLITFWVQLILLRPNGAFFYIAIIVTAWYGSWRAGFVTIAIATLAINYFFLPPLYHLEIAQTIDTLWLCIFLIVGSIINLLTSNFRYGKQKIEQLNQQLVQEKDPLIQLASSAAQMGMWNWDIVTGKNHWSPDQEELFGLTPGTFDGKYETFLSYIYFEDRERINQAVQQAIQNNSLYQVEYRVVWADGSIHWIESRGHAFYNQAGEPIQMIGTATAIDLRKQAQGLLQEKFEQQRLVMETTQRIRRSLNLQDIFQTTVDEIRQLLQNDRVIIFQFDPQWRGTVVAESVGTDWTAILATEIYDPCFGSQYVEPYKQGLVTVKSDIYNAGIDPYHLQLLANFQVRANLVVPIVKGGELWGLLIAHNCAAPRQWQSSEIDLMRQLASQVSIAIQQSQLFALVQTELAERKQTEALLRLFVQYAPAGIAMLDRDMRYIMSSQRWVDQYNLESIESLIGRSHYEILPEIPQRWRQIHQRCLAGAIEKSEEDLFIRANGKQQWVCWEIHPWYTATNEIGGIIIFSVDISDRKQAETALKELNAQLEQRVLERTAELSQLNDRLLETLTALQESEERRRLALDLTHIGFWDMQLLPSEDIVGNDIHFTLLGLDPFSIKPTLELWRSCVHPDDLGWVEQKFSEAMENHTDFAAEHRVIHPDGSVHWLMSRAKAVYDIFGQPMRVLGVLLDISDRKRAEQDLQQTHTELLQHKEQLERVNEELQVTVEELQITEEELRQNNEQLKAAILTVQLEQNRYEDLFNFAPDGYLLTDSIGIIEEANQAASNLLSIPSSNLIGKPLYLYVCNEKKQFFRTLLAQLQQLPGRQISELTIVPQQGNSFPTEIAASAIRDEQGEVRGIRWLIKNISDRKHAEQMLQLQAVITRNMAEGLCLIKADNAVIVYTNPKFEQMFGYNSGELNGQHVSIVNYATEEVTAEDVNQAIRSAIFQNGEATYEIHNVKKDGTPFWCRATTSVFRHPDYGDVLVAVHQDITEAKHLEEVRKQTEEALRESEAKFRSLSESSPVGIFMTDMQGQCIYTNPRYQAIFGCTFDEALGEGWVQFIHPEDREEVTARWLKAVSQKQEFSGEIRCIHKDETIRFCQMRSASILSVSGQLIGYVGTVEDVSESRVIEKMKSEFISIVSHELRTPLASIRGSLGLLASGALKNKPETAQQMLDIAIHDTERLVRLVNDILDLERLEAQKVKLNLQWCDAVTLMQQSVETVQSLAVQSNITLSVESTPSIQVWADSDRIIQTLVNLVSNAIKFSPPGTTVTLSVQDQADRVLFQVKDQGRGIPADKLQTIFGRFQQVDASDSRQKGGTGLGLAISKSIVQQHGGTIWVESFAGEGSNFYFTLPKLLD</sequence>
<dbReference type="EMBL" id="JACJPW010000206">
    <property type="protein sequence ID" value="MBD2186417.1"/>
    <property type="molecule type" value="Genomic_DNA"/>
</dbReference>
<evidence type="ECO:0000259" key="16">
    <source>
        <dbReference type="PROSITE" id="PS50046"/>
    </source>
</evidence>
<feature type="coiled-coil region" evidence="14">
    <location>
        <begin position="1007"/>
        <end position="1034"/>
    </location>
</feature>
<feature type="transmembrane region" description="Helical" evidence="15">
    <location>
        <begin position="37"/>
        <end position="70"/>
    </location>
</feature>
<evidence type="ECO:0000256" key="3">
    <source>
        <dbReference type="ARBA" id="ARBA00006402"/>
    </source>
</evidence>
<evidence type="ECO:0000256" key="8">
    <source>
        <dbReference type="ARBA" id="ARBA00022741"/>
    </source>
</evidence>
<dbReference type="SMART" id="SM00086">
    <property type="entry name" value="PAC"/>
    <property type="match status" value="6"/>
</dbReference>
<evidence type="ECO:0000259" key="18">
    <source>
        <dbReference type="PROSITE" id="PS50112"/>
    </source>
</evidence>
<dbReference type="InterPro" id="IPR000700">
    <property type="entry name" value="PAS-assoc_C"/>
</dbReference>
<comment type="similarity">
    <text evidence="3">In the N-terminal section; belongs to the phytochrome family.</text>
</comment>
<dbReference type="SMART" id="SM00065">
    <property type="entry name" value="GAF"/>
    <property type="match status" value="1"/>
</dbReference>
<dbReference type="InterPro" id="IPR004358">
    <property type="entry name" value="Sig_transdc_His_kin-like_C"/>
</dbReference>
<evidence type="ECO:0000313" key="20">
    <source>
        <dbReference type="EMBL" id="MBD2186417.1"/>
    </source>
</evidence>
<evidence type="ECO:0000259" key="19">
    <source>
        <dbReference type="PROSITE" id="PS50113"/>
    </source>
</evidence>
<protein>
    <recommendedName>
        <fullName evidence="4">histidine kinase</fullName>
        <ecNumber evidence="4">2.7.13.3</ecNumber>
    </recommendedName>
</protein>
<feature type="domain" description="PAC" evidence="19">
    <location>
        <begin position="503"/>
        <end position="555"/>
    </location>
</feature>
<dbReference type="InterPro" id="IPR038318">
    <property type="entry name" value="KdpD_sf"/>
</dbReference>
<keyword evidence="6" id="KW-0808">Transferase</keyword>
<dbReference type="SUPFAM" id="SSF55874">
    <property type="entry name" value="ATPase domain of HSP90 chaperone/DNA topoisomerase II/histidine kinase"/>
    <property type="match status" value="1"/>
</dbReference>
<dbReference type="Pfam" id="PF08447">
    <property type="entry name" value="PAS_3"/>
    <property type="match status" value="2"/>
</dbReference>
<dbReference type="Pfam" id="PF08448">
    <property type="entry name" value="PAS_4"/>
    <property type="match status" value="2"/>
</dbReference>
<feature type="domain" description="PAC" evidence="19">
    <location>
        <begin position="839"/>
        <end position="891"/>
    </location>
</feature>
<dbReference type="Gene3D" id="1.20.120.620">
    <property type="entry name" value="Backbone structure of the membrane domain of e. Coli histidine kinase receptor kdpd"/>
    <property type="match status" value="1"/>
</dbReference>
<evidence type="ECO:0000256" key="15">
    <source>
        <dbReference type="SAM" id="Phobius"/>
    </source>
</evidence>
<dbReference type="SMART" id="SM00388">
    <property type="entry name" value="HisKA"/>
    <property type="match status" value="1"/>
</dbReference>
<evidence type="ECO:0000256" key="7">
    <source>
        <dbReference type="ARBA" id="ARBA00022692"/>
    </source>
</evidence>
<dbReference type="InterPro" id="IPR013767">
    <property type="entry name" value="PAS_fold"/>
</dbReference>
<dbReference type="EC" id="2.7.13.3" evidence="4"/>
<feature type="domain" description="Phytochrome chromophore attachment site" evidence="16">
    <location>
        <begin position="270"/>
        <end position="406"/>
    </location>
</feature>
<dbReference type="InterPro" id="IPR001610">
    <property type="entry name" value="PAC"/>
</dbReference>
<name>A0A926VP32_9CYAN</name>
<accession>A0A926VP32</accession>
<keyword evidence="8" id="KW-0547">Nucleotide-binding</keyword>
<dbReference type="RefSeq" id="WP_190475734.1">
    <property type="nucleotide sequence ID" value="NZ_JACJPW010000206.1"/>
</dbReference>
<feature type="coiled-coil region" evidence="14">
    <location>
        <begin position="707"/>
        <end position="766"/>
    </location>
</feature>
<dbReference type="Pfam" id="PF02518">
    <property type="entry name" value="HATPase_c"/>
    <property type="match status" value="1"/>
</dbReference>
<dbReference type="PROSITE" id="PS50113">
    <property type="entry name" value="PAC"/>
    <property type="match status" value="6"/>
</dbReference>
<comment type="subcellular location">
    <subcellularLocation>
        <location evidence="2">Membrane</location>
        <topology evidence="2">Multi-pass membrane protein</topology>
    </subcellularLocation>
</comment>
<keyword evidence="12" id="KW-0902">Two-component regulatory system</keyword>
<dbReference type="InterPro" id="IPR052162">
    <property type="entry name" value="Sensor_kinase/Photoreceptor"/>
</dbReference>
<feature type="domain" description="PAS" evidence="18">
    <location>
        <begin position="766"/>
        <end position="811"/>
    </location>
</feature>
<dbReference type="Gene3D" id="3.30.450.20">
    <property type="entry name" value="PAS domain"/>
    <property type="match status" value="6"/>
</dbReference>
<dbReference type="InterPro" id="IPR036890">
    <property type="entry name" value="HATPase_C_sf"/>
</dbReference>
<feature type="domain" description="PAS" evidence="18">
    <location>
        <begin position="1024"/>
        <end position="1095"/>
    </location>
</feature>
<feature type="transmembrane region" description="Helical" evidence="15">
    <location>
        <begin position="82"/>
        <end position="101"/>
    </location>
</feature>
<evidence type="ECO:0000256" key="6">
    <source>
        <dbReference type="ARBA" id="ARBA00022679"/>
    </source>
</evidence>
<dbReference type="Proteomes" id="UP000641646">
    <property type="component" value="Unassembled WGS sequence"/>
</dbReference>
<comment type="catalytic activity">
    <reaction evidence="1">
        <text>ATP + protein L-histidine = ADP + protein N-phospho-L-histidine.</text>
        <dbReference type="EC" id="2.7.13.3"/>
    </reaction>
</comment>
<feature type="domain" description="PAC" evidence="19">
    <location>
        <begin position="965"/>
        <end position="1016"/>
    </location>
</feature>
<dbReference type="SUPFAM" id="SSF55781">
    <property type="entry name" value="GAF domain-like"/>
    <property type="match status" value="1"/>
</dbReference>
<keyword evidence="7 15" id="KW-0812">Transmembrane</keyword>
<keyword evidence="5" id="KW-0597">Phosphoprotein</keyword>
<dbReference type="CDD" id="cd00082">
    <property type="entry name" value="HisKA"/>
    <property type="match status" value="1"/>
</dbReference>
<dbReference type="GO" id="GO:0016020">
    <property type="term" value="C:membrane"/>
    <property type="evidence" value="ECO:0007669"/>
    <property type="project" value="UniProtKB-SubCell"/>
</dbReference>
<dbReference type="Gene3D" id="3.30.565.10">
    <property type="entry name" value="Histidine kinase-like ATPase, C-terminal domain"/>
    <property type="match status" value="1"/>
</dbReference>
<evidence type="ECO:0000256" key="1">
    <source>
        <dbReference type="ARBA" id="ARBA00000085"/>
    </source>
</evidence>
<keyword evidence="9" id="KW-0418">Kinase</keyword>
<dbReference type="SUPFAM" id="SSF47384">
    <property type="entry name" value="Homodimeric domain of signal transducing histidine kinase"/>
    <property type="match status" value="1"/>
</dbReference>
<comment type="caution">
    <text evidence="20">The sequence shown here is derived from an EMBL/GenBank/DDBJ whole genome shotgun (WGS) entry which is preliminary data.</text>
</comment>
<dbReference type="CDD" id="cd16922">
    <property type="entry name" value="HATPase_EvgS-ArcB-TorS-like"/>
    <property type="match status" value="1"/>
</dbReference>
<dbReference type="PANTHER" id="PTHR43304">
    <property type="entry name" value="PHYTOCHROME-LIKE PROTEIN CPH1"/>
    <property type="match status" value="1"/>
</dbReference>
<dbReference type="SMART" id="SM00091">
    <property type="entry name" value="PAS"/>
    <property type="match status" value="5"/>
</dbReference>
<feature type="domain" description="PAC" evidence="19">
    <location>
        <begin position="1097"/>
        <end position="1149"/>
    </location>
</feature>
<evidence type="ECO:0000256" key="10">
    <source>
        <dbReference type="ARBA" id="ARBA00022840"/>
    </source>
</evidence>
<dbReference type="GO" id="GO:0000155">
    <property type="term" value="F:phosphorelay sensor kinase activity"/>
    <property type="evidence" value="ECO:0007669"/>
    <property type="project" value="InterPro"/>
</dbReference>
<dbReference type="PROSITE" id="PS50046">
    <property type="entry name" value="PHYTOCHROME_2"/>
    <property type="match status" value="1"/>
</dbReference>
<organism evidence="20 21">
    <name type="scientific">Aerosakkonema funiforme FACHB-1375</name>
    <dbReference type="NCBI Taxonomy" id="2949571"/>
    <lineage>
        <taxon>Bacteria</taxon>
        <taxon>Bacillati</taxon>
        <taxon>Cyanobacteriota</taxon>
        <taxon>Cyanophyceae</taxon>
        <taxon>Oscillatoriophycideae</taxon>
        <taxon>Aerosakkonematales</taxon>
        <taxon>Aerosakkonemataceae</taxon>
        <taxon>Aerosakkonema</taxon>
    </lineage>
</organism>
<reference evidence="20" key="1">
    <citation type="journal article" date="2015" name="ISME J.">
        <title>Draft Genome Sequence of Streptomyces incarnatus NRRL8089, which Produces the Nucleoside Antibiotic Sinefungin.</title>
        <authorList>
            <person name="Oshima K."/>
            <person name="Hattori M."/>
            <person name="Shimizu H."/>
            <person name="Fukuda K."/>
            <person name="Nemoto M."/>
            <person name="Inagaki K."/>
            <person name="Tamura T."/>
        </authorList>
    </citation>
    <scope>NUCLEOTIDE SEQUENCE</scope>
    <source>
        <strain evidence="20">FACHB-1375</strain>
    </source>
</reference>
<keyword evidence="10" id="KW-0067">ATP-binding</keyword>
<dbReference type="PROSITE" id="PS50112">
    <property type="entry name" value="PAS"/>
    <property type="match status" value="4"/>
</dbReference>
<evidence type="ECO:0000256" key="14">
    <source>
        <dbReference type="SAM" id="Coils"/>
    </source>
</evidence>
<dbReference type="InterPro" id="IPR013655">
    <property type="entry name" value="PAS_fold_3"/>
</dbReference>
<dbReference type="Pfam" id="PF00512">
    <property type="entry name" value="HisKA"/>
    <property type="match status" value="1"/>
</dbReference>
<dbReference type="Gene3D" id="1.10.287.130">
    <property type="match status" value="1"/>
</dbReference>
<dbReference type="InterPro" id="IPR036097">
    <property type="entry name" value="HisK_dim/P_sf"/>
</dbReference>
<evidence type="ECO:0000259" key="17">
    <source>
        <dbReference type="PROSITE" id="PS50109"/>
    </source>
</evidence>
<dbReference type="InterPro" id="IPR003661">
    <property type="entry name" value="HisK_dim/P_dom"/>
</dbReference>
<dbReference type="InterPro" id="IPR003594">
    <property type="entry name" value="HATPase_dom"/>
</dbReference>
<dbReference type="InterPro" id="IPR025201">
    <property type="entry name" value="KdpD_TM"/>
</dbReference>
<dbReference type="FunFam" id="3.30.565.10:FF:000006">
    <property type="entry name" value="Sensor histidine kinase WalK"/>
    <property type="match status" value="1"/>
</dbReference>
<keyword evidence="13 15" id="KW-0472">Membrane</keyword>
<evidence type="ECO:0000313" key="21">
    <source>
        <dbReference type="Proteomes" id="UP000641646"/>
    </source>
</evidence>
<dbReference type="Pfam" id="PF01590">
    <property type="entry name" value="GAF"/>
    <property type="match status" value="1"/>
</dbReference>
<dbReference type="InterPro" id="IPR035965">
    <property type="entry name" value="PAS-like_dom_sf"/>
</dbReference>
<proteinExistence type="inferred from homology"/>
<dbReference type="Gene3D" id="2.10.70.100">
    <property type="match status" value="1"/>
</dbReference>
<dbReference type="PROSITE" id="PS50109">
    <property type="entry name" value="HIS_KIN"/>
    <property type="match status" value="1"/>
</dbReference>
<dbReference type="SMART" id="SM00387">
    <property type="entry name" value="HATPase_c"/>
    <property type="match status" value="1"/>
</dbReference>
<evidence type="ECO:0000256" key="2">
    <source>
        <dbReference type="ARBA" id="ARBA00004141"/>
    </source>
</evidence>
<feature type="domain" description="PAC" evidence="19">
    <location>
        <begin position="198"/>
        <end position="250"/>
    </location>
</feature>
<dbReference type="InterPro" id="IPR013656">
    <property type="entry name" value="PAS_4"/>
</dbReference>
<dbReference type="PANTHER" id="PTHR43304:SF1">
    <property type="entry name" value="PAC DOMAIN-CONTAINING PROTEIN"/>
    <property type="match status" value="1"/>
</dbReference>
<feature type="domain" description="PAS" evidence="18">
    <location>
        <begin position="887"/>
        <end position="958"/>
    </location>
</feature>
<feature type="coiled-coil region" evidence="14">
    <location>
        <begin position="546"/>
        <end position="591"/>
    </location>
</feature>
<dbReference type="Pfam" id="PF13426">
    <property type="entry name" value="PAS_9"/>
    <property type="match status" value="1"/>
</dbReference>
<dbReference type="Pfam" id="PF00989">
    <property type="entry name" value="PAS"/>
    <property type="match status" value="1"/>
</dbReference>
<evidence type="ECO:0000256" key="11">
    <source>
        <dbReference type="ARBA" id="ARBA00022989"/>
    </source>
</evidence>
<evidence type="ECO:0000256" key="5">
    <source>
        <dbReference type="ARBA" id="ARBA00022553"/>
    </source>
</evidence>
<dbReference type="InterPro" id="IPR003018">
    <property type="entry name" value="GAF"/>
</dbReference>